<dbReference type="RefSeq" id="XP_033794584.1">
    <property type="nucleotide sequence ID" value="XM_033938693.1"/>
</dbReference>
<feature type="region of interest" description="Disordered" evidence="2">
    <location>
        <begin position="160"/>
        <end position="253"/>
    </location>
</feature>
<sequence>MDLRRQLESSEGSWNMEKMELLERFDSERKEWECQWKVMQRKIEELYQEVKLRRESNASETTGTDTFKLSLHAPSSQINTANGRTEAEGDLFAELEQEWHKSMTKRKSCALSIDHPGTVQDEKLEDCPDQKIPKKERGALNEALEEIAKITEELSSYQEEIRKKSNHSRTKSYPVVEASKEPAFSSHRPNVNHTSIKESSIPMETSQVEEQNNRKNPRVTVRTSNAENNTSEVDRTPLEKSEVPPVPPRSTSRLMTSSFSLSPQAYNAQIQNLSISCESQKCHTEKPYNSLHENQKMPGDEATATINASSTIKKDSNSGFCHSKLTYEVGRSEGGHRDGSSTLLVNTSIGDTNETSDRVTQSHSAEHHSALNCASGFGGTTLWTDRFGDSRYVLDQAPQNGNLAAKIDEFNRAVFQTNKINTASEGCPLPLTTSGNPNCNHISLCGSSANVEDPSNVRSVSNLSVSAYGDPESCSPNRSAKLSQEQKQMNGFHSMSSYHNRLHEHDWKPSNLSGRPRSADSRSNYGVVEKLLRSYGRAAVTSLYGPKYCNDEPIRMGSSCTDGSSDPLSQCLEMLQIEQRNAVMPVDWKVKWQTEKQMLPEISVPLHYANGRGFSRPARPANRRLPSRWASRSPSAPPATRRTAHGYSRSLHSQRSIV</sequence>
<reference evidence="5 6" key="1">
    <citation type="submission" date="2025-04" db="UniProtKB">
        <authorList>
            <consortium name="RefSeq"/>
        </authorList>
    </citation>
    <scope>IDENTIFICATION</scope>
</reference>
<dbReference type="RefSeq" id="XP_033794583.1">
    <property type="nucleotide sequence ID" value="XM_033938692.1"/>
</dbReference>
<evidence type="ECO:0000313" key="6">
    <source>
        <dbReference type="RefSeq" id="XP_033794584.1"/>
    </source>
</evidence>
<dbReference type="Proteomes" id="UP000515159">
    <property type="component" value="Chromosome 3"/>
</dbReference>
<dbReference type="PANTHER" id="PTHR15705:SF1">
    <property type="entry name" value="RIKEN CDNA 9330159F19 GENE"/>
    <property type="match status" value="1"/>
</dbReference>
<feature type="compositionally biased region" description="Low complexity" evidence="2">
    <location>
        <begin position="627"/>
        <end position="641"/>
    </location>
</feature>
<keyword evidence="1" id="KW-0175">Coiled coil</keyword>
<accession>A0A6P8R3M0</accession>
<feature type="compositionally biased region" description="Polar residues" evidence="2">
    <location>
        <begin position="187"/>
        <end position="210"/>
    </location>
</feature>
<feature type="domain" description="SOGA 1/2-like coiled-coil" evidence="3">
    <location>
        <begin position="1"/>
        <end position="54"/>
    </location>
</feature>
<evidence type="ECO:0000256" key="2">
    <source>
        <dbReference type="SAM" id="MobiDB-lite"/>
    </source>
</evidence>
<dbReference type="AlphaFoldDB" id="A0A6P8R3M0"/>
<name>A0A6P8R3M0_GEOSA</name>
<dbReference type="InterPro" id="IPR027882">
    <property type="entry name" value="SOGA1/2-like_CC"/>
</dbReference>
<dbReference type="GeneID" id="117357716"/>
<evidence type="ECO:0000313" key="4">
    <source>
        <dbReference type="Proteomes" id="UP000515159"/>
    </source>
</evidence>
<organism evidence="4 5">
    <name type="scientific">Geotrypetes seraphini</name>
    <name type="common">Gaboon caecilian</name>
    <name type="synonym">Caecilia seraphini</name>
    <dbReference type="NCBI Taxonomy" id="260995"/>
    <lineage>
        <taxon>Eukaryota</taxon>
        <taxon>Metazoa</taxon>
        <taxon>Chordata</taxon>
        <taxon>Craniata</taxon>
        <taxon>Vertebrata</taxon>
        <taxon>Euteleostomi</taxon>
        <taxon>Amphibia</taxon>
        <taxon>Gymnophiona</taxon>
        <taxon>Geotrypetes</taxon>
    </lineage>
</organism>
<proteinExistence type="predicted"/>
<feature type="compositionally biased region" description="Basic and acidic residues" evidence="2">
    <location>
        <begin position="232"/>
        <end position="242"/>
    </location>
</feature>
<keyword evidence="4" id="KW-1185">Reference proteome</keyword>
<gene>
    <name evidence="5 6" type="primary">KIAA0408</name>
</gene>
<feature type="region of interest" description="Disordered" evidence="2">
    <location>
        <begin position="468"/>
        <end position="489"/>
    </location>
</feature>
<feature type="region of interest" description="Disordered" evidence="2">
    <location>
        <begin position="610"/>
        <end position="658"/>
    </location>
</feature>
<dbReference type="OrthoDB" id="10036174at2759"/>
<evidence type="ECO:0000256" key="1">
    <source>
        <dbReference type="ARBA" id="ARBA00023054"/>
    </source>
</evidence>
<evidence type="ECO:0000313" key="5">
    <source>
        <dbReference type="RefSeq" id="XP_033794583.1"/>
    </source>
</evidence>
<dbReference type="CTD" id="9729"/>
<evidence type="ECO:0000259" key="3">
    <source>
        <dbReference type="Pfam" id="PF14818"/>
    </source>
</evidence>
<feature type="compositionally biased region" description="Polar residues" evidence="2">
    <location>
        <begin position="474"/>
        <end position="489"/>
    </location>
</feature>
<dbReference type="PANTHER" id="PTHR15705">
    <property type="entry name" value="MCG7194, ISOFORM CRA_A"/>
    <property type="match status" value="1"/>
</dbReference>
<dbReference type="KEGG" id="gsh:117357716"/>
<dbReference type="Pfam" id="PF14818">
    <property type="entry name" value="SOGA1-2-like_CC"/>
    <property type="match status" value="1"/>
</dbReference>
<protein>
    <submittedName>
        <fullName evidence="5 6">Uncharacterized protein KIAA0408 homolog</fullName>
    </submittedName>
</protein>
<feature type="compositionally biased region" description="Polar residues" evidence="2">
    <location>
        <begin position="221"/>
        <end position="231"/>
    </location>
</feature>